<sequence>MIHMAFQIDDVRRWDTLAPLTLTSPPDDDPYPRIKLGQFPITPRFSGSIPHVVTSVAMLVDQLAYSTRLVWCDALMGSVFCFLRGYLPVRLRSRQVSWSSTAHALIVLMSAGYPTRNTTYQTRHTKRAIPNAPYRTRHPFAVQLETAHTRFHQVFCLLSALSALRPPPPVPCLRLTSTSCVAPFAAPTPHPAPHLRALCSEDFDVAHLRRNLYDRRHALSFRMEVPMLPEHRPSALSHRPYIHPICILLDLTNFR</sequence>
<organism evidence="1 2">
    <name type="scientific">Pleurotus eryngii</name>
    <name type="common">Boletus of the steppes</name>
    <dbReference type="NCBI Taxonomy" id="5323"/>
    <lineage>
        <taxon>Eukaryota</taxon>
        <taxon>Fungi</taxon>
        <taxon>Dikarya</taxon>
        <taxon>Basidiomycota</taxon>
        <taxon>Agaricomycotina</taxon>
        <taxon>Agaricomycetes</taxon>
        <taxon>Agaricomycetidae</taxon>
        <taxon>Agaricales</taxon>
        <taxon>Pleurotineae</taxon>
        <taxon>Pleurotaceae</taxon>
        <taxon>Pleurotus</taxon>
    </lineage>
</organism>
<evidence type="ECO:0000313" key="2">
    <source>
        <dbReference type="Proteomes" id="UP000807025"/>
    </source>
</evidence>
<proteinExistence type="predicted"/>
<protein>
    <submittedName>
        <fullName evidence="1">Uncharacterized protein</fullName>
    </submittedName>
</protein>
<reference evidence="1" key="1">
    <citation type="submission" date="2020-11" db="EMBL/GenBank/DDBJ databases">
        <authorList>
            <consortium name="DOE Joint Genome Institute"/>
            <person name="Ahrendt S."/>
            <person name="Riley R."/>
            <person name="Andreopoulos W."/>
            <person name="Labutti K."/>
            <person name="Pangilinan J."/>
            <person name="Ruiz-Duenas F.J."/>
            <person name="Barrasa J.M."/>
            <person name="Sanchez-Garcia M."/>
            <person name="Camarero S."/>
            <person name="Miyauchi S."/>
            <person name="Serrano A."/>
            <person name="Linde D."/>
            <person name="Babiker R."/>
            <person name="Drula E."/>
            <person name="Ayuso-Fernandez I."/>
            <person name="Pacheco R."/>
            <person name="Padilla G."/>
            <person name="Ferreira P."/>
            <person name="Barriuso J."/>
            <person name="Kellner H."/>
            <person name="Castanera R."/>
            <person name="Alfaro M."/>
            <person name="Ramirez L."/>
            <person name="Pisabarro A.G."/>
            <person name="Kuo A."/>
            <person name="Tritt A."/>
            <person name="Lipzen A."/>
            <person name="He G."/>
            <person name="Yan M."/>
            <person name="Ng V."/>
            <person name="Cullen D."/>
            <person name="Martin F."/>
            <person name="Rosso M.-N."/>
            <person name="Henrissat B."/>
            <person name="Hibbett D."/>
            <person name="Martinez A.T."/>
            <person name="Grigoriev I.V."/>
        </authorList>
    </citation>
    <scope>NUCLEOTIDE SEQUENCE</scope>
    <source>
        <strain evidence="1">ATCC 90797</strain>
    </source>
</reference>
<accession>A0A9P5ZS83</accession>
<gene>
    <name evidence="1" type="ORF">BDN71DRAFT_1226178</name>
</gene>
<dbReference type="Proteomes" id="UP000807025">
    <property type="component" value="Unassembled WGS sequence"/>
</dbReference>
<name>A0A9P5ZS83_PLEER</name>
<dbReference type="EMBL" id="MU154605">
    <property type="protein sequence ID" value="KAF9492208.1"/>
    <property type="molecule type" value="Genomic_DNA"/>
</dbReference>
<comment type="caution">
    <text evidence="1">The sequence shown here is derived from an EMBL/GenBank/DDBJ whole genome shotgun (WGS) entry which is preliminary data.</text>
</comment>
<evidence type="ECO:0000313" key="1">
    <source>
        <dbReference type="EMBL" id="KAF9492208.1"/>
    </source>
</evidence>
<keyword evidence="2" id="KW-1185">Reference proteome</keyword>
<dbReference type="AlphaFoldDB" id="A0A9P5ZS83"/>